<dbReference type="InterPro" id="IPR036259">
    <property type="entry name" value="MFS_trans_sf"/>
</dbReference>
<dbReference type="SUPFAM" id="SSF103473">
    <property type="entry name" value="MFS general substrate transporter"/>
    <property type="match status" value="1"/>
</dbReference>
<feature type="region of interest" description="Disordered" evidence="6">
    <location>
        <begin position="513"/>
        <end position="549"/>
    </location>
</feature>
<dbReference type="OrthoDB" id="28755at2759"/>
<feature type="transmembrane region" description="Helical" evidence="7">
    <location>
        <begin position="846"/>
        <end position="865"/>
    </location>
</feature>
<feature type="transmembrane region" description="Helical" evidence="7">
    <location>
        <begin position="564"/>
        <end position="588"/>
    </location>
</feature>
<keyword evidence="5 7" id="KW-0472">Membrane</keyword>
<dbReference type="PANTHER" id="PTHR19432:SF35">
    <property type="entry name" value="SOLUTE CARRIER FAMILY 45 MEMBER 3 ISOFORM X1"/>
    <property type="match status" value="1"/>
</dbReference>
<feature type="compositionally biased region" description="Polar residues" evidence="6">
    <location>
        <begin position="534"/>
        <end position="543"/>
    </location>
</feature>
<evidence type="ECO:0000256" key="7">
    <source>
        <dbReference type="SAM" id="Phobius"/>
    </source>
</evidence>
<feature type="transmembrane region" description="Helical" evidence="7">
    <location>
        <begin position="774"/>
        <end position="794"/>
    </location>
</feature>
<keyword evidence="4 7" id="KW-1133">Transmembrane helix</keyword>
<evidence type="ECO:0000256" key="4">
    <source>
        <dbReference type="ARBA" id="ARBA00022989"/>
    </source>
</evidence>
<evidence type="ECO:0000313" key="9">
    <source>
        <dbReference type="Proteomes" id="UP000324022"/>
    </source>
</evidence>
<dbReference type="PANTHER" id="PTHR19432">
    <property type="entry name" value="SUGAR TRANSPORTER"/>
    <property type="match status" value="1"/>
</dbReference>
<gene>
    <name evidence="8" type="ORF">UTRI_03654</name>
</gene>
<feature type="transmembrane region" description="Helical" evidence="7">
    <location>
        <begin position="199"/>
        <end position="220"/>
    </location>
</feature>
<keyword evidence="3 7" id="KW-0812">Transmembrane</keyword>
<evidence type="ECO:0000313" key="8">
    <source>
        <dbReference type="EMBL" id="SPO24386.1"/>
    </source>
</evidence>
<protein>
    <submittedName>
        <fullName evidence="8">Related to General alpha-glucoside permease</fullName>
    </submittedName>
</protein>
<dbReference type="GO" id="GO:0008506">
    <property type="term" value="F:sucrose:proton symporter activity"/>
    <property type="evidence" value="ECO:0007669"/>
    <property type="project" value="TreeGrafter"/>
</dbReference>
<proteinExistence type="predicted"/>
<keyword evidence="9" id="KW-1185">Reference proteome</keyword>
<feature type="transmembrane region" description="Helical" evidence="7">
    <location>
        <begin position="161"/>
        <end position="179"/>
    </location>
</feature>
<feature type="compositionally biased region" description="Polar residues" evidence="6">
    <location>
        <begin position="1"/>
        <end position="31"/>
    </location>
</feature>
<feature type="transmembrane region" description="Helical" evidence="7">
    <location>
        <begin position="425"/>
        <end position="448"/>
    </location>
</feature>
<dbReference type="AlphaFoldDB" id="A0A5C3E4A1"/>
<feature type="transmembrane region" description="Helical" evidence="7">
    <location>
        <begin position="486"/>
        <end position="507"/>
    </location>
</feature>
<feature type="region of interest" description="Disordered" evidence="6">
    <location>
        <begin position="1"/>
        <end position="76"/>
    </location>
</feature>
<sequence>MSSRSSPLPTEPGSGSQSALQSGPTTESVRITTPKAPVSLDDLLNSPYNPALRSHQPSSTLKGASPDDPRRRSGFHLWRTESEDARNARLRRTIEAAEIQANAPCTVKDRLRNRIHNAAEWISSRRIFSLYRRNSIHLPEGLEDTSNPHAFSIREPKLTRLGLIILTLSLAGAQLAWTLELAYGTPYLLSLGLSEQSTSLVWLAGPLSGLIAQPVVGSLSDHSTSSFRRRKYMIISASLLTLSTLTLAYSVPISTAMVDLFGGGLADWDPHRHELVHSTTQAISVIAFWILDFALNGLQAASRALILDTAPSEQQTIANAWQGRMTHAGNVVGYLCGWVDLASWRELRWLGGGQFRRFAMISLLAMISCVSVTISFISESPADGRFAVHHPTREFTCMTTFRKVKETIDDVWHAIRRLPRSVRRVCLVQLFAFMGWFPFLFYSTTYVLQIAQYERSLKREQRHDSYKDHDDGSRQSSDKDAERGSFAMLLFAIVSLISAALLPYLALAVEKSRDEDQQEEEDLPTPPLRLDVPTSESQQQTLDPETEDHLPRGKRVLRGLTQGLTLRTFWTLASVFFAVLMLIGTAWASTVHQATVVIALVGVPWSIAAWAPFAMVGEFVREAEDGKSPFEFEGDHWSPTRTRARRVEAEVGRKRRGRSSVGEVEDGTLSPGGGSGFKYIDSHTHTTSPLRRPSHSVGEQGARDRIRASLVECAPLPHTLSRSSTDSLDETPFHSHPCNGGSYSYADSTASHNNNNNSHHHTGGAGTILGIHNLAIVAPQFIVAIIASLIFSAVHSSTRGIHLVLGQPLNALAPLAYGFASDLGGGDGDGGHGGGVIMNPAEGTIWVLRFGGAMAILAALATRFVPLTLSERRRRYYAGMHRPMAEYDERYDDEEEEEEAMH</sequence>
<keyword evidence="2" id="KW-0813">Transport</keyword>
<name>A0A5C3E4A1_9BASI</name>
<evidence type="ECO:0000256" key="2">
    <source>
        <dbReference type="ARBA" id="ARBA00022448"/>
    </source>
</evidence>
<evidence type="ECO:0000256" key="6">
    <source>
        <dbReference type="SAM" id="MobiDB-lite"/>
    </source>
</evidence>
<dbReference type="Gene3D" id="1.20.1250.20">
    <property type="entry name" value="MFS general substrate transporter like domains"/>
    <property type="match status" value="1"/>
</dbReference>
<feature type="transmembrane region" description="Helical" evidence="7">
    <location>
        <begin position="594"/>
        <end position="613"/>
    </location>
</feature>
<evidence type="ECO:0000256" key="1">
    <source>
        <dbReference type="ARBA" id="ARBA00004141"/>
    </source>
</evidence>
<feature type="region of interest" description="Disordered" evidence="6">
    <location>
        <begin position="683"/>
        <end position="702"/>
    </location>
</feature>
<feature type="transmembrane region" description="Helical" evidence="7">
    <location>
        <begin position="232"/>
        <end position="251"/>
    </location>
</feature>
<comment type="subcellular location">
    <subcellularLocation>
        <location evidence="1">Membrane</location>
        <topology evidence="1">Multi-pass membrane protein</topology>
    </subcellularLocation>
</comment>
<accession>A0A5C3E4A1</accession>
<dbReference type="EMBL" id="OOIN01000007">
    <property type="protein sequence ID" value="SPO24386.1"/>
    <property type="molecule type" value="Genomic_DNA"/>
</dbReference>
<feature type="transmembrane region" description="Helical" evidence="7">
    <location>
        <begin position="358"/>
        <end position="377"/>
    </location>
</feature>
<dbReference type="Proteomes" id="UP000324022">
    <property type="component" value="Unassembled WGS sequence"/>
</dbReference>
<evidence type="ECO:0000256" key="3">
    <source>
        <dbReference type="ARBA" id="ARBA00022692"/>
    </source>
</evidence>
<feature type="region of interest" description="Disordered" evidence="6">
    <location>
        <begin position="643"/>
        <end position="676"/>
    </location>
</feature>
<evidence type="ECO:0000256" key="5">
    <source>
        <dbReference type="ARBA" id="ARBA00023136"/>
    </source>
</evidence>
<organism evidence="8 9">
    <name type="scientific">Ustilago trichophora</name>
    <dbReference type="NCBI Taxonomy" id="86804"/>
    <lineage>
        <taxon>Eukaryota</taxon>
        <taxon>Fungi</taxon>
        <taxon>Dikarya</taxon>
        <taxon>Basidiomycota</taxon>
        <taxon>Ustilaginomycotina</taxon>
        <taxon>Ustilaginomycetes</taxon>
        <taxon>Ustilaginales</taxon>
        <taxon>Ustilaginaceae</taxon>
        <taxon>Ustilago</taxon>
    </lineage>
</organism>
<dbReference type="GO" id="GO:0005886">
    <property type="term" value="C:plasma membrane"/>
    <property type="evidence" value="ECO:0007669"/>
    <property type="project" value="TreeGrafter"/>
</dbReference>
<reference evidence="8 9" key="1">
    <citation type="submission" date="2018-03" db="EMBL/GenBank/DDBJ databases">
        <authorList>
            <person name="Guldener U."/>
        </authorList>
    </citation>
    <scope>NUCLEOTIDE SEQUENCE [LARGE SCALE GENOMIC DNA]</scope>
    <source>
        <strain evidence="8 9">NBRC100155</strain>
    </source>
</reference>